<dbReference type="AlphaFoldDB" id="A0A1G2R8U3"/>
<keyword evidence="1" id="KW-0812">Transmembrane</keyword>
<feature type="transmembrane region" description="Helical" evidence="1">
    <location>
        <begin position="30"/>
        <end position="49"/>
    </location>
</feature>
<evidence type="ECO:0000256" key="1">
    <source>
        <dbReference type="SAM" id="Phobius"/>
    </source>
</evidence>
<organism evidence="2 3">
    <name type="scientific">Candidatus Wildermuthbacteria bacterium RIFCSPHIGHO2_02_FULL_47_17</name>
    <dbReference type="NCBI Taxonomy" id="1802452"/>
    <lineage>
        <taxon>Bacteria</taxon>
        <taxon>Candidatus Wildermuthiibacteriota</taxon>
    </lineage>
</organism>
<evidence type="ECO:0000313" key="2">
    <source>
        <dbReference type="EMBL" id="OHA68968.1"/>
    </source>
</evidence>
<name>A0A1G2R8U3_9BACT</name>
<sequence>MKNYIPKGLTGKGLLRFLAAVPEVLAKNAFLINIFLIILTLIVGGILYMRIDFIIRASPPELDSPVRFKEEAYQRILQTLNEREEEFQTAAGKTYQDIFSPER</sequence>
<keyword evidence="1" id="KW-1133">Transmembrane helix</keyword>
<protein>
    <submittedName>
        <fullName evidence="2">Uncharacterized protein</fullName>
    </submittedName>
</protein>
<dbReference type="EMBL" id="MHTX01000003">
    <property type="protein sequence ID" value="OHA68968.1"/>
    <property type="molecule type" value="Genomic_DNA"/>
</dbReference>
<comment type="caution">
    <text evidence="2">The sequence shown here is derived from an EMBL/GenBank/DDBJ whole genome shotgun (WGS) entry which is preliminary data.</text>
</comment>
<gene>
    <name evidence="2" type="ORF">A3D59_00820</name>
</gene>
<keyword evidence="1" id="KW-0472">Membrane</keyword>
<evidence type="ECO:0000313" key="3">
    <source>
        <dbReference type="Proteomes" id="UP000179258"/>
    </source>
</evidence>
<accession>A0A1G2R8U3</accession>
<proteinExistence type="predicted"/>
<dbReference type="Proteomes" id="UP000179258">
    <property type="component" value="Unassembled WGS sequence"/>
</dbReference>
<reference evidence="2 3" key="1">
    <citation type="journal article" date="2016" name="Nat. Commun.">
        <title>Thousands of microbial genomes shed light on interconnected biogeochemical processes in an aquifer system.</title>
        <authorList>
            <person name="Anantharaman K."/>
            <person name="Brown C.T."/>
            <person name="Hug L.A."/>
            <person name="Sharon I."/>
            <person name="Castelle C.J."/>
            <person name="Probst A.J."/>
            <person name="Thomas B.C."/>
            <person name="Singh A."/>
            <person name="Wilkins M.J."/>
            <person name="Karaoz U."/>
            <person name="Brodie E.L."/>
            <person name="Williams K.H."/>
            <person name="Hubbard S.S."/>
            <person name="Banfield J.F."/>
        </authorList>
    </citation>
    <scope>NUCLEOTIDE SEQUENCE [LARGE SCALE GENOMIC DNA]</scope>
</reference>